<dbReference type="AlphaFoldDB" id="A0A2P7QZB3"/>
<dbReference type="PROSITE" id="PS50943">
    <property type="entry name" value="HTH_CROC1"/>
    <property type="match status" value="1"/>
</dbReference>
<feature type="transmembrane region" description="Helical" evidence="2">
    <location>
        <begin position="111"/>
        <end position="131"/>
    </location>
</feature>
<dbReference type="InterPro" id="IPR010982">
    <property type="entry name" value="Lambda_DNA-bd_dom_sf"/>
</dbReference>
<feature type="region of interest" description="Disordered" evidence="1">
    <location>
        <begin position="257"/>
        <end position="283"/>
    </location>
</feature>
<feature type="domain" description="HTH cro/C1-type" evidence="3">
    <location>
        <begin position="18"/>
        <end position="50"/>
    </location>
</feature>
<name>A0A2P7QZB3_9SPHN</name>
<dbReference type="SUPFAM" id="SSF47413">
    <property type="entry name" value="lambda repressor-like DNA-binding domains"/>
    <property type="match status" value="1"/>
</dbReference>
<dbReference type="OrthoDB" id="9790252at2"/>
<keyword evidence="2" id="KW-0812">Transmembrane</keyword>
<keyword evidence="5" id="KW-1185">Reference proteome</keyword>
<dbReference type="CDD" id="cd00093">
    <property type="entry name" value="HTH_XRE"/>
    <property type="match status" value="1"/>
</dbReference>
<dbReference type="RefSeq" id="WP_106511310.1">
    <property type="nucleotide sequence ID" value="NZ_PXYI01000001.1"/>
</dbReference>
<gene>
    <name evidence="4" type="ORF">C7I55_02645</name>
</gene>
<comment type="caution">
    <text evidence="4">The sequence shown here is derived from an EMBL/GenBank/DDBJ whole genome shotgun (WGS) entry which is preliminary data.</text>
</comment>
<dbReference type="Pfam" id="PF13413">
    <property type="entry name" value="HTH_25"/>
    <property type="match status" value="1"/>
</dbReference>
<dbReference type="EMBL" id="PXYI01000001">
    <property type="protein sequence ID" value="PSJ43293.1"/>
    <property type="molecule type" value="Genomic_DNA"/>
</dbReference>
<proteinExistence type="predicted"/>
<dbReference type="Proteomes" id="UP000241167">
    <property type="component" value="Unassembled WGS sequence"/>
</dbReference>
<dbReference type="InterPro" id="IPR001387">
    <property type="entry name" value="Cro/C1-type_HTH"/>
</dbReference>
<dbReference type="Pfam" id="PF13464">
    <property type="entry name" value="RodZ_C"/>
    <property type="match status" value="1"/>
</dbReference>
<evidence type="ECO:0000259" key="3">
    <source>
        <dbReference type="PROSITE" id="PS50943"/>
    </source>
</evidence>
<evidence type="ECO:0000256" key="1">
    <source>
        <dbReference type="SAM" id="MobiDB-lite"/>
    </source>
</evidence>
<evidence type="ECO:0000313" key="5">
    <source>
        <dbReference type="Proteomes" id="UP000241167"/>
    </source>
</evidence>
<evidence type="ECO:0000313" key="4">
    <source>
        <dbReference type="EMBL" id="PSJ43293.1"/>
    </source>
</evidence>
<evidence type="ECO:0000256" key="2">
    <source>
        <dbReference type="SAM" id="Phobius"/>
    </source>
</evidence>
<feature type="compositionally biased region" description="Pro residues" evidence="1">
    <location>
        <begin position="268"/>
        <end position="277"/>
    </location>
</feature>
<accession>A0A2P7QZB3</accession>
<dbReference type="InterPro" id="IPR050400">
    <property type="entry name" value="Bact_Cytoskel_RodZ"/>
</dbReference>
<dbReference type="Gene3D" id="1.10.260.40">
    <property type="entry name" value="lambda repressor-like DNA-binding domains"/>
    <property type="match status" value="1"/>
</dbReference>
<sequence length="283" mass="29611">MADTVQDQAHEGTVGDRLRAAREQKGLTLQEVAVQTRIPIRHLEHIERGEWDALPAATYSVGFARSYAQAVGIEPSDVGAQVREQMGLARGPSGPITAHYEPADPARVPPWTLALVALVIAILLIGGYYLWRDSAVDDPLPTTEIVDAPAPQPQAQPVPQRPAAAPASGTGPVVLTAIEDVWLRVDEPGGSAALYQGTLKAGERFEVPASAQAPQVRTGRPQALRVTVGATAIPPLGPPDRTISKVSLRAVDLVARAQGAQTQGGAAPPVPVQPDPAPGATAR</sequence>
<dbReference type="PANTHER" id="PTHR34475:SF1">
    <property type="entry name" value="CYTOSKELETON PROTEIN RODZ"/>
    <property type="match status" value="1"/>
</dbReference>
<reference evidence="4 5" key="1">
    <citation type="submission" date="2018-03" db="EMBL/GenBank/DDBJ databases">
        <title>The draft genome of Sphingosinicella sp. GL-C-18.</title>
        <authorList>
            <person name="Liu L."/>
            <person name="Li L."/>
            <person name="Liang L."/>
            <person name="Zhang X."/>
            <person name="Wang T."/>
        </authorList>
    </citation>
    <scope>NUCLEOTIDE SEQUENCE [LARGE SCALE GENOMIC DNA]</scope>
    <source>
        <strain evidence="4 5">GL-C-18</strain>
    </source>
</reference>
<organism evidence="4 5">
    <name type="scientific">Allosphingosinicella deserti</name>
    <dbReference type="NCBI Taxonomy" id="2116704"/>
    <lineage>
        <taxon>Bacteria</taxon>
        <taxon>Pseudomonadati</taxon>
        <taxon>Pseudomonadota</taxon>
        <taxon>Alphaproteobacteria</taxon>
        <taxon>Sphingomonadales</taxon>
        <taxon>Sphingomonadaceae</taxon>
        <taxon>Allosphingosinicella</taxon>
    </lineage>
</organism>
<feature type="compositionally biased region" description="Low complexity" evidence="1">
    <location>
        <begin position="257"/>
        <end position="267"/>
    </location>
</feature>
<dbReference type="SMART" id="SM00530">
    <property type="entry name" value="HTH_XRE"/>
    <property type="match status" value="1"/>
</dbReference>
<protein>
    <submittedName>
        <fullName evidence="4">DUF4115 domain-containing protein</fullName>
    </submittedName>
</protein>
<keyword evidence="2" id="KW-0472">Membrane</keyword>
<dbReference type="GO" id="GO:0003677">
    <property type="term" value="F:DNA binding"/>
    <property type="evidence" value="ECO:0007669"/>
    <property type="project" value="InterPro"/>
</dbReference>
<dbReference type="PANTHER" id="PTHR34475">
    <property type="match status" value="1"/>
</dbReference>
<feature type="compositionally biased region" description="Pro residues" evidence="1">
    <location>
        <begin position="150"/>
        <end position="160"/>
    </location>
</feature>
<feature type="region of interest" description="Disordered" evidence="1">
    <location>
        <begin position="142"/>
        <end position="169"/>
    </location>
</feature>
<keyword evidence="2" id="KW-1133">Transmembrane helix</keyword>
<dbReference type="InterPro" id="IPR025194">
    <property type="entry name" value="RodZ-like_C"/>
</dbReference>